<dbReference type="PROSITE" id="PS50111">
    <property type="entry name" value="CHEMOTAXIS_TRANSDUC_2"/>
    <property type="match status" value="1"/>
</dbReference>
<dbReference type="PANTHER" id="PTHR32089">
    <property type="entry name" value="METHYL-ACCEPTING CHEMOTAXIS PROTEIN MCPB"/>
    <property type="match status" value="1"/>
</dbReference>
<evidence type="ECO:0000256" key="4">
    <source>
        <dbReference type="SAM" id="Coils"/>
    </source>
</evidence>
<dbReference type="PANTHER" id="PTHR32089:SF112">
    <property type="entry name" value="LYSOZYME-LIKE PROTEIN-RELATED"/>
    <property type="match status" value="1"/>
</dbReference>
<dbReference type="EMBL" id="MTSM01000014">
    <property type="protein sequence ID" value="OPX54998.1"/>
    <property type="molecule type" value="Genomic_DNA"/>
</dbReference>
<dbReference type="Gene3D" id="1.10.287.950">
    <property type="entry name" value="Methyl-accepting chemotaxis protein"/>
    <property type="match status" value="1"/>
</dbReference>
<dbReference type="InterPro" id="IPR004089">
    <property type="entry name" value="MCPsignal_dom"/>
</dbReference>
<dbReference type="SMART" id="SM00283">
    <property type="entry name" value="MA"/>
    <property type="match status" value="1"/>
</dbReference>
<gene>
    <name evidence="6" type="ORF">BTE48_10880</name>
</gene>
<reference evidence="6 7" key="1">
    <citation type="submission" date="2017-01" db="EMBL/GenBank/DDBJ databases">
        <title>Genome Sequencing of a Marine Spirillum, Oceanospirillum multiglobuliferum ATCC 33336, from Japan.</title>
        <authorList>
            <person name="Carney J.G."/>
            <person name="Trachtenberg A.M."/>
            <person name="Rheaume B.A."/>
            <person name="Linnane J.D."/>
            <person name="Pitts N.L."/>
            <person name="Mykles D.L."/>
            <person name="Maclea K.S."/>
        </authorList>
    </citation>
    <scope>NUCLEOTIDE SEQUENCE [LARGE SCALE GENOMIC DNA]</scope>
    <source>
        <strain evidence="6 7">ATCC 33336</strain>
    </source>
</reference>
<evidence type="ECO:0000313" key="7">
    <source>
        <dbReference type="Proteomes" id="UP000191418"/>
    </source>
</evidence>
<dbReference type="STRING" id="64969.SAMN02745127_02881"/>
<evidence type="ECO:0000256" key="2">
    <source>
        <dbReference type="ARBA" id="ARBA00023224"/>
    </source>
</evidence>
<sequence length="300" mass="32052">MFFSKNKVADDEVVIKKSALAELERKAAILDQIISNAPSKKASQITQNAKAVNKASSQRLDKIEHNYQLVERLVGQASDMGGLANEAVSLAQETAKHSEQSLKQLKALSNNIATAEKRISEFSGLLEGFNKNNQTVTQLVDAIKGIADQTNLLALNAAIEAARAGEYGRGFAVVADEVRTLASTANSSAEEIQTEMNKIIEISNAIVKQQQTVVNSISESQSLSDAIAESLGNVNSFSQQSARAADTVISHVQDQMSDANTVLKNIGEIVSDTRQAVEGSANNSQIGEQLVADLSPLTKL</sequence>
<protein>
    <recommendedName>
        <fullName evidence="5">Methyl-accepting transducer domain-containing protein</fullName>
    </recommendedName>
</protein>
<dbReference type="OrthoDB" id="5872771at2"/>
<evidence type="ECO:0000256" key="1">
    <source>
        <dbReference type="ARBA" id="ARBA00004370"/>
    </source>
</evidence>
<comment type="caution">
    <text evidence="6">The sequence shown here is derived from an EMBL/GenBank/DDBJ whole genome shotgun (WGS) entry which is preliminary data.</text>
</comment>
<keyword evidence="2 3" id="KW-0807">Transducer</keyword>
<dbReference type="AlphaFoldDB" id="A0A1T4SAF4"/>
<evidence type="ECO:0000313" key="6">
    <source>
        <dbReference type="EMBL" id="OPX54998.1"/>
    </source>
</evidence>
<keyword evidence="7" id="KW-1185">Reference proteome</keyword>
<feature type="coiled-coil region" evidence="4">
    <location>
        <begin position="98"/>
        <end position="125"/>
    </location>
</feature>
<proteinExistence type="predicted"/>
<dbReference type="GO" id="GO:0006935">
    <property type="term" value="P:chemotaxis"/>
    <property type="evidence" value="ECO:0007669"/>
    <property type="project" value="UniProtKB-ARBA"/>
</dbReference>
<dbReference type="Pfam" id="PF00015">
    <property type="entry name" value="MCPsignal"/>
    <property type="match status" value="1"/>
</dbReference>
<comment type="subcellular location">
    <subcellularLocation>
        <location evidence="1">Membrane</location>
    </subcellularLocation>
</comment>
<accession>A0A1T4SAF4</accession>
<name>A0A1T4SAF4_9GAMM</name>
<dbReference type="GO" id="GO:0007165">
    <property type="term" value="P:signal transduction"/>
    <property type="evidence" value="ECO:0007669"/>
    <property type="project" value="UniProtKB-KW"/>
</dbReference>
<organism evidence="6 7">
    <name type="scientific">Oceanospirillum multiglobuliferum</name>
    <dbReference type="NCBI Taxonomy" id="64969"/>
    <lineage>
        <taxon>Bacteria</taxon>
        <taxon>Pseudomonadati</taxon>
        <taxon>Pseudomonadota</taxon>
        <taxon>Gammaproteobacteria</taxon>
        <taxon>Oceanospirillales</taxon>
        <taxon>Oceanospirillaceae</taxon>
        <taxon>Oceanospirillum</taxon>
    </lineage>
</organism>
<dbReference type="Proteomes" id="UP000191418">
    <property type="component" value="Unassembled WGS sequence"/>
</dbReference>
<dbReference type="SUPFAM" id="SSF58104">
    <property type="entry name" value="Methyl-accepting chemotaxis protein (MCP) signaling domain"/>
    <property type="match status" value="1"/>
</dbReference>
<feature type="domain" description="Methyl-accepting transducer" evidence="5">
    <location>
        <begin position="34"/>
        <end position="270"/>
    </location>
</feature>
<dbReference type="RefSeq" id="WP_078746399.1">
    <property type="nucleotide sequence ID" value="NZ_FUXG01000027.1"/>
</dbReference>
<dbReference type="GO" id="GO:0016020">
    <property type="term" value="C:membrane"/>
    <property type="evidence" value="ECO:0007669"/>
    <property type="project" value="UniProtKB-SubCell"/>
</dbReference>
<keyword evidence="4" id="KW-0175">Coiled coil</keyword>
<evidence type="ECO:0000256" key="3">
    <source>
        <dbReference type="PROSITE-ProRule" id="PRU00284"/>
    </source>
</evidence>
<evidence type="ECO:0000259" key="5">
    <source>
        <dbReference type="PROSITE" id="PS50111"/>
    </source>
</evidence>